<protein>
    <recommendedName>
        <fullName evidence="2">non-specific serine/threonine protein kinase</fullName>
        <ecNumber evidence="2">2.7.11.1</ecNumber>
    </recommendedName>
</protein>
<keyword evidence="16" id="KW-0325">Glycoprotein</keyword>
<dbReference type="InterPro" id="IPR008271">
    <property type="entry name" value="Ser/Thr_kinase_AS"/>
</dbReference>
<evidence type="ECO:0000256" key="19">
    <source>
        <dbReference type="PROSITE-ProRule" id="PRU10141"/>
    </source>
</evidence>
<dbReference type="InterPro" id="IPR051343">
    <property type="entry name" value="G-type_lectin_kinases/EP1-like"/>
</dbReference>
<dbReference type="GO" id="GO:0016020">
    <property type="term" value="C:membrane"/>
    <property type="evidence" value="ECO:0007669"/>
    <property type="project" value="UniProtKB-SubCell"/>
</dbReference>
<keyword evidence="10" id="KW-0418">Kinase</keyword>
<dbReference type="GO" id="GO:0004674">
    <property type="term" value="F:protein serine/threonine kinase activity"/>
    <property type="evidence" value="ECO:0007669"/>
    <property type="project" value="UniProtKB-KW"/>
</dbReference>
<evidence type="ECO:0000256" key="3">
    <source>
        <dbReference type="ARBA" id="ARBA00022527"/>
    </source>
</evidence>
<keyword evidence="9 19" id="KW-0547">Nucleotide-binding</keyword>
<evidence type="ECO:0000256" key="11">
    <source>
        <dbReference type="ARBA" id="ARBA00022840"/>
    </source>
</evidence>
<evidence type="ECO:0000256" key="6">
    <source>
        <dbReference type="ARBA" id="ARBA00022692"/>
    </source>
</evidence>
<organism evidence="22 23">
    <name type="scientific">Rhododendron simsii</name>
    <name type="common">Sims's rhododendron</name>
    <dbReference type="NCBI Taxonomy" id="118357"/>
    <lineage>
        <taxon>Eukaryota</taxon>
        <taxon>Viridiplantae</taxon>
        <taxon>Streptophyta</taxon>
        <taxon>Embryophyta</taxon>
        <taxon>Tracheophyta</taxon>
        <taxon>Spermatophyta</taxon>
        <taxon>Magnoliopsida</taxon>
        <taxon>eudicotyledons</taxon>
        <taxon>Gunneridae</taxon>
        <taxon>Pentapetalae</taxon>
        <taxon>asterids</taxon>
        <taxon>Ericales</taxon>
        <taxon>Ericaceae</taxon>
        <taxon>Ericoideae</taxon>
        <taxon>Rhodoreae</taxon>
        <taxon>Rhododendron</taxon>
    </lineage>
</organism>
<evidence type="ECO:0000256" key="15">
    <source>
        <dbReference type="ARBA" id="ARBA00023170"/>
    </source>
</evidence>
<keyword evidence="23" id="KW-1185">Reference proteome</keyword>
<dbReference type="SMART" id="SM00220">
    <property type="entry name" value="S_TKc"/>
    <property type="match status" value="1"/>
</dbReference>
<comment type="catalytic activity">
    <reaction evidence="18">
        <text>L-seryl-[protein] + ATP = O-phospho-L-seryl-[protein] + ADP + H(+)</text>
        <dbReference type="Rhea" id="RHEA:17989"/>
        <dbReference type="Rhea" id="RHEA-COMP:9863"/>
        <dbReference type="Rhea" id="RHEA-COMP:11604"/>
        <dbReference type="ChEBI" id="CHEBI:15378"/>
        <dbReference type="ChEBI" id="CHEBI:29999"/>
        <dbReference type="ChEBI" id="CHEBI:30616"/>
        <dbReference type="ChEBI" id="CHEBI:83421"/>
        <dbReference type="ChEBI" id="CHEBI:456216"/>
        <dbReference type="EC" id="2.7.11.1"/>
    </reaction>
</comment>
<evidence type="ECO:0000256" key="7">
    <source>
        <dbReference type="ARBA" id="ARBA00022729"/>
    </source>
</evidence>
<dbReference type="PANTHER" id="PTHR47976">
    <property type="entry name" value="G-TYPE LECTIN S-RECEPTOR-LIKE SERINE/THREONINE-PROTEIN KINASE SD2-5"/>
    <property type="match status" value="1"/>
</dbReference>
<feature type="binding site" evidence="19">
    <location>
        <position position="52"/>
    </location>
    <ligand>
        <name>ATP</name>
        <dbReference type="ChEBI" id="CHEBI:30616"/>
    </ligand>
</feature>
<dbReference type="SUPFAM" id="SSF56112">
    <property type="entry name" value="Protein kinase-like (PK-like)"/>
    <property type="match status" value="1"/>
</dbReference>
<evidence type="ECO:0000256" key="18">
    <source>
        <dbReference type="ARBA" id="ARBA00048679"/>
    </source>
</evidence>
<name>A0A834HUC2_RHOSS</name>
<evidence type="ECO:0000256" key="5">
    <source>
        <dbReference type="ARBA" id="ARBA00022679"/>
    </source>
</evidence>
<evidence type="ECO:0000256" key="13">
    <source>
        <dbReference type="ARBA" id="ARBA00023136"/>
    </source>
</evidence>
<evidence type="ECO:0000256" key="8">
    <source>
        <dbReference type="ARBA" id="ARBA00022734"/>
    </source>
</evidence>
<evidence type="ECO:0000256" key="2">
    <source>
        <dbReference type="ARBA" id="ARBA00012513"/>
    </source>
</evidence>
<dbReference type="FunFam" id="3.30.200.20:FF:000059">
    <property type="entry name" value="S-receptor-like serine/threonine-protein kinase"/>
    <property type="match status" value="1"/>
</dbReference>
<evidence type="ECO:0000256" key="1">
    <source>
        <dbReference type="ARBA" id="ARBA00004479"/>
    </source>
</evidence>
<dbReference type="Pfam" id="PF00069">
    <property type="entry name" value="Pkinase"/>
    <property type="match status" value="1"/>
</dbReference>
<sequence>MDLLTNLRCFSYEELGEATDGFKEELGRGAFGIVYGGAVQMGNSRTSVAVKKLDRVVQEREREKEFRTDVDVIGQTHHKNLVRLVGFCDQGEHWMLVYEFMSNGTLASFLFRETKPSWNQRSEIALGIARGLLYLHEECSTQIIHCDIKPQNILLDDYYSARISDFGLAKLLMIHQSQTNIGIRGTRGYVAPEWFRNKPVTAKVYVYSFGVLLLEIITCQKNVGELEMGGEERAILTDWVSDCFLKDRLHALVEDDSEALNDWSKVQRFLMVGIWCIQEDPSQRPTMRKVAQMLEGVDEVPVPPSPSQFSLVCEMRSFSELRLLLSLGFDSTRIRFGLALVHIRRTCVV</sequence>
<keyword evidence="5" id="KW-0808">Transferase</keyword>
<dbReference type="Gene3D" id="3.30.200.20">
    <property type="entry name" value="Phosphorylase Kinase, domain 1"/>
    <property type="match status" value="1"/>
</dbReference>
<comment type="subcellular location">
    <subcellularLocation>
        <location evidence="1">Membrane</location>
        <topology evidence="1">Single-pass type I membrane protein</topology>
    </subcellularLocation>
</comment>
<evidence type="ECO:0000256" key="12">
    <source>
        <dbReference type="ARBA" id="ARBA00022989"/>
    </source>
</evidence>
<comment type="caution">
    <text evidence="22">The sequence shown here is derived from an EMBL/GenBank/DDBJ whole genome shotgun (WGS) entry which is preliminary data.</text>
</comment>
<dbReference type="EMBL" id="WJXA01000001">
    <property type="protein sequence ID" value="KAF7154151.1"/>
    <property type="molecule type" value="Genomic_DNA"/>
</dbReference>
<keyword evidence="8" id="KW-0430">Lectin</keyword>
<keyword evidence="4" id="KW-0245">EGF-like domain</keyword>
<dbReference type="InterPro" id="IPR000719">
    <property type="entry name" value="Prot_kinase_dom"/>
</dbReference>
<dbReference type="GO" id="GO:0005524">
    <property type="term" value="F:ATP binding"/>
    <property type="evidence" value="ECO:0007669"/>
    <property type="project" value="UniProtKB-UniRule"/>
</dbReference>
<dbReference type="PROSITE" id="PS00107">
    <property type="entry name" value="PROTEIN_KINASE_ATP"/>
    <property type="match status" value="1"/>
</dbReference>
<feature type="domain" description="Protein kinase" evidence="21">
    <location>
        <begin position="20"/>
        <end position="297"/>
    </location>
</feature>
<keyword evidence="12" id="KW-1133">Transmembrane helix</keyword>
<evidence type="ECO:0000256" key="9">
    <source>
        <dbReference type="ARBA" id="ARBA00022741"/>
    </source>
</evidence>
<dbReference type="InterPro" id="IPR017441">
    <property type="entry name" value="Protein_kinase_ATP_BS"/>
</dbReference>
<keyword evidence="15" id="KW-0675">Receptor</keyword>
<comment type="catalytic activity">
    <reaction evidence="17">
        <text>L-threonyl-[protein] + ATP = O-phospho-L-threonyl-[protein] + ADP + H(+)</text>
        <dbReference type="Rhea" id="RHEA:46608"/>
        <dbReference type="Rhea" id="RHEA-COMP:11060"/>
        <dbReference type="Rhea" id="RHEA-COMP:11605"/>
        <dbReference type="ChEBI" id="CHEBI:15378"/>
        <dbReference type="ChEBI" id="CHEBI:30013"/>
        <dbReference type="ChEBI" id="CHEBI:30616"/>
        <dbReference type="ChEBI" id="CHEBI:61977"/>
        <dbReference type="ChEBI" id="CHEBI:456216"/>
        <dbReference type="EC" id="2.7.11.1"/>
    </reaction>
</comment>
<keyword evidence="11 19" id="KW-0067">ATP-binding</keyword>
<dbReference type="PANTHER" id="PTHR47976:SF15">
    <property type="entry name" value="G-TYPE LECTIN S-RECEPTOR-LIKE SERINE_THREONINE-PROTEIN KINASE RLK1"/>
    <property type="match status" value="1"/>
</dbReference>
<evidence type="ECO:0000259" key="21">
    <source>
        <dbReference type="PROSITE" id="PS50011"/>
    </source>
</evidence>
<keyword evidence="3 20" id="KW-0723">Serine/threonine-protein kinase</keyword>
<evidence type="ECO:0000256" key="17">
    <source>
        <dbReference type="ARBA" id="ARBA00047899"/>
    </source>
</evidence>
<keyword evidence="6" id="KW-0812">Transmembrane</keyword>
<keyword evidence="13" id="KW-0472">Membrane</keyword>
<evidence type="ECO:0000256" key="14">
    <source>
        <dbReference type="ARBA" id="ARBA00023157"/>
    </source>
</evidence>
<dbReference type="Proteomes" id="UP000626092">
    <property type="component" value="Unassembled WGS sequence"/>
</dbReference>
<proteinExistence type="inferred from homology"/>
<evidence type="ECO:0000256" key="10">
    <source>
        <dbReference type="ARBA" id="ARBA00022777"/>
    </source>
</evidence>
<dbReference type="AlphaFoldDB" id="A0A834HUC2"/>
<dbReference type="PROSITE" id="PS50011">
    <property type="entry name" value="PROTEIN_KINASE_DOM"/>
    <property type="match status" value="1"/>
</dbReference>
<evidence type="ECO:0000256" key="20">
    <source>
        <dbReference type="RuleBase" id="RU000304"/>
    </source>
</evidence>
<evidence type="ECO:0000313" key="23">
    <source>
        <dbReference type="Proteomes" id="UP000626092"/>
    </source>
</evidence>
<dbReference type="FunFam" id="1.10.510.10:FF:000237">
    <property type="entry name" value="G-type lectin S-receptor-like serine/threonine-protein kinase"/>
    <property type="match status" value="1"/>
</dbReference>
<dbReference type="InterPro" id="IPR011009">
    <property type="entry name" value="Kinase-like_dom_sf"/>
</dbReference>
<keyword evidence="14" id="KW-1015">Disulfide bond</keyword>
<gene>
    <name evidence="22" type="ORF">RHSIM_Rhsim01G0188100</name>
</gene>
<dbReference type="EC" id="2.7.11.1" evidence="2"/>
<dbReference type="OrthoDB" id="5857966at2759"/>
<accession>A0A834HUC2</accession>
<comment type="similarity">
    <text evidence="20">Belongs to the protein kinase superfamily.</text>
</comment>
<reference evidence="22" key="1">
    <citation type="submission" date="2019-11" db="EMBL/GenBank/DDBJ databases">
        <authorList>
            <person name="Liu Y."/>
            <person name="Hou J."/>
            <person name="Li T.-Q."/>
            <person name="Guan C.-H."/>
            <person name="Wu X."/>
            <person name="Wu H.-Z."/>
            <person name="Ling F."/>
            <person name="Zhang R."/>
            <person name="Shi X.-G."/>
            <person name="Ren J.-P."/>
            <person name="Chen E.-F."/>
            <person name="Sun J.-M."/>
        </authorList>
    </citation>
    <scope>NUCLEOTIDE SEQUENCE</scope>
    <source>
        <strain evidence="22">Adult_tree_wgs_1</strain>
        <tissue evidence="22">Leaves</tissue>
    </source>
</reference>
<dbReference type="PROSITE" id="PS00108">
    <property type="entry name" value="PROTEIN_KINASE_ST"/>
    <property type="match status" value="1"/>
</dbReference>
<dbReference type="Gene3D" id="1.10.510.10">
    <property type="entry name" value="Transferase(Phosphotransferase) domain 1"/>
    <property type="match status" value="1"/>
</dbReference>
<evidence type="ECO:0000313" key="22">
    <source>
        <dbReference type="EMBL" id="KAF7154151.1"/>
    </source>
</evidence>
<dbReference type="GO" id="GO:0030246">
    <property type="term" value="F:carbohydrate binding"/>
    <property type="evidence" value="ECO:0007669"/>
    <property type="project" value="UniProtKB-KW"/>
</dbReference>
<keyword evidence="7" id="KW-0732">Signal</keyword>
<evidence type="ECO:0000256" key="4">
    <source>
        <dbReference type="ARBA" id="ARBA00022536"/>
    </source>
</evidence>
<evidence type="ECO:0000256" key="16">
    <source>
        <dbReference type="ARBA" id="ARBA00023180"/>
    </source>
</evidence>